<keyword evidence="1" id="KW-0175">Coiled coil</keyword>
<name>H9M9A2_PINRA</name>
<protein>
    <submittedName>
        <fullName evidence="3">Uncharacterized protein</fullName>
    </submittedName>
</protein>
<evidence type="ECO:0000256" key="1">
    <source>
        <dbReference type="SAM" id="Coils"/>
    </source>
</evidence>
<dbReference type="AlphaFoldDB" id="H9M9A2"/>
<evidence type="ECO:0000313" key="3">
    <source>
        <dbReference type="EMBL" id="AEW07698.1"/>
    </source>
</evidence>
<feature type="non-terminal residue" evidence="3">
    <location>
        <position position="1"/>
    </location>
</feature>
<accession>H9M9A2</accession>
<reference evidence="3" key="1">
    <citation type="submission" date="2011-12" db="EMBL/GenBank/DDBJ databases">
        <title>Nucleotide Diversity and Divergence in the Loblolly Pine Gene Space.</title>
        <authorList>
            <person name="Neale D.B."/>
            <person name="Wegrzyn J.L."/>
            <person name="Lee J.M."/>
            <person name="Eckert A.J."/>
            <person name="Liechty J.D."/>
            <person name="Stevens K.A."/>
            <person name="Langley C.H."/>
        </authorList>
    </citation>
    <scope>NUCLEOTIDE SEQUENCE</scope>
    <source>
        <strain evidence="3">4776</strain>
        <tissue evidence="3">Megagametophyte</tissue>
    </source>
</reference>
<sequence>SHPTTEGQLKTKNSPAGQYGRPNSGKGDCYKTIPAENNMPVCTKSSISVTSPGQQCVDGAYSPSNLGTWSSPDASNPHITRGIKGFIEWPRGIQKNSLKAKLLEAKMESQKAQLRHVLKQRH</sequence>
<organism evidence="3">
    <name type="scientific">Pinus radiata</name>
    <name type="common">Monterey pine</name>
    <name type="synonym">Pinus insignis</name>
    <dbReference type="NCBI Taxonomy" id="3347"/>
    <lineage>
        <taxon>Eukaryota</taxon>
        <taxon>Viridiplantae</taxon>
        <taxon>Streptophyta</taxon>
        <taxon>Embryophyta</taxon>
        <taxon>Tracheophyta</taxon>
        <taxon>Spermatophyta</taxon>
        <taxon>Pinopsida</taxon>
        <taxon>Pinidae</taxon>
        <taxon>Conifers I</taxon>
        <taxon>Pinales</taxon>
        <taxon>Pinaceae</taxon>
        <taxon>Pinus</taxon>
        <taxon>Pinus subgen. Pinus</taxon>
    </lineage>
</organism>
<gene>
    <name evidence="3" type="ORF">0_9213_01</name>
</gene>
<feature type="coiled-coil region" evidence="1">
    <location>
        <begin position="93"/>
        <end position="120"/>
    </location>
</feature>
<dbReference type="EMBL" id="JQ261532">
    <property type="protein sequence ID" value="AEW07698.1"/>
    <property type="molecule type" value="Genomic_DNA"/>
</dbReference>
<feature type="region of interest" description="Disordered" evidence="2">
    <location>
        <begin position="1"/>
        <end position="30"/>
    </location>
</feature>
<evidence type="ECO:0000256" key="2">
    <source>
        <dbReference type="SAM" id="MobiDB-lite"/>
    </source>
</evidence>
<proteinExistence type="predicted"/>
<feature type="compositionally biased region" description="Polar residues" evidence="2">
    <location>
        <begin position="1"/>
        <end position="16"/>
    </location>
</feature>